<dbReference type="GO" id="GO:0005634">
    <property type="term" value="C:nucleus"/>
    <property type="evidence" value="ECO:0007669"/>
    <property type="project" value="UniProtKB-SubCell"/>
</dbReference>
<dbReference type="OrthoDB" id="5778525at2759"/>
<dbReference type="InterPro" id="IPR045239">
    <property type="entry name" value="bHLH95_bHLH"/>
</dbReference>
<proteinExistence type="predicted"/>
<dbReference type="PROSITE" id="PS50888">
    <property type="entry name" value="BHLH"/>
    <property type="match status" value="1"/>
</dbReference>
<dbReference type="PANTHER" id="PTHR46665:SF1">
    <property type="entry name" value="SPERMATOGENESIS- AND OOGENESIS-SPECIFIC BASIC HELIX-LOOP-HELIX-CONTAINING PROTEIN 1"/>
    <property type="match status" value="1"/>
</dbReference>
<dbReference type="InterPro" id="IPR044658">
    <property type="entry name" value="bHLH92/bHLH041-like"/>
</dbReference>
<sequence length="568" mass="63865">MFMDYIFLLDDGARPTFLQNLVHSSGCTYICLWRSYLPQRSNSWLISSLDGFYNEENIRQPSSSSGSHARRLFDEYRRSVVAVDNIDRIPGLAFRNRAPFMELKELELRRLASVEPQLQFYLVIIFLEARIKTAVFMGCTAGEIELGFSNDTTQVNWEMEMRKWMPENFLDQLVPYQDLPPPPDRQTRASSSSSSLRSLSTDNSLEPSPFLFNIPNPCNYHQEPPKQPPAHEQAFRPTSSSVLLSPLHQAIQSFNQTRNFPFPTPETEEEAITKAILAVLSSPSPSASPSASSPQPSVAQNFPSFGRNATSAFNRYRPGFAHSSSTPMIARVRRSSMLKRAISFFRSLSSMRNLGRVQVHGGSRPTENQVYHMISERKRREKLNESFQALRSLLPPGTKVTRNSSSITILTVKDKASVLSGTSEYLESLRSQVVELTRRNQVLEAQLLPKTKPLDDQEGSDHESSYRRQDVKVVNVVAAEPSSSGAQIVDLFVVVRGGGCDILDLMIGILEFLKNDERVGFISVEADTKVEESISVNRVVSRLKIEGNEWDESTFQEAVEKVVADLAK</sequence>
<evidence type="ECO:0000256" key="1">
    <source>
        <dbReference type="ARBA" id="ARBA00004123"/>
    </source>
</evidence>
<protein>
    <recommendedName>
        <fullName evidence="6">BHLH domain-containing protein</fullName>
    </recommendedName>
</protein>
<dbReference type="SMART" id="SM00353">
    <property type="entry name" value="HLH"/>
    <property type="match status" value="1"/>
</dbReference>
<dbReference type="EMBL" id="WJXA01000003">
    <property type="protein sequence ID" value="KAF7146907.1"/>
    <property type="molecule type" value="Genomic_DNA"/>
</dbReference>
<keyword evidence="4" id="KW-0539">Nucleus</keyword>
<comment type="caution">
    <text evidence="7">The sequence shown here is derived from an EMBL/GenBank/DDBJ whole genome shotgun (WGS) entry which is preliminary data.</text>
</comment>
<comment type="subcellular location">
    <subcellularLocation>
        <location evidence="1">Nucleus</location>
    </subcellularLocation>
</comment>
<reference evidence="7" key="1">
    <citation type="submission" date="2019-11" db="EMBL/GenBank/DDBJ databases">
        <authorList>
            <person name="Liu Y."/>
            <person name="Hou J."/>
            <person name="Li T.-Q."/>
            <person name="Guan C.-H."/>
            <person name="Wu X."/>
            <person name="Wu H.-Z."/>
            <person name="Ling F."/>
            <person name="Zhang R."/>
            <person name="Shi X.-G."/>
            <person name="Ren J.-P."/>
            <person name="Chen E.-F."/>
            <person name="Sun J.-M."/>
        </authorList>
    </citation>
    <scope>NUCLEOTIDE SEQUENCE</scope>
    <source>
        <strain evidence="7">Adult_tree_wgs_1</strain>
        <tissue evidence="7">Leaves</tissue>
    </source>
</reference>
<gene>
    <name evidence="7" type="ORF">RHSIM_Rhsim03G0231600</name>
</gene>
<feature type="compositionally biased region" description="Low complexity" evidence="5">
    <location>
        <begin position="190"/>
        <end position="200"/>
    </location>
</feature>
<dbReference type="PANTHER" id="PTHR46665">
    <property type="entry name" value="TRANSCRIPTION FACTOR BHLH041-RELATED-RELATED"/>
    <property type="match status" value="1"/>
</dbReference>
<feature type="region of interest" description="Disordered" evidence="5">
    <location>
        <begin position="447"/>
        <end position="466"/>
    </location>
</feature>
<dbReference type="InterPro" id="IPR036638">
    <property type="entry name" value="HLH_DNA-bd_sf"/>
</dbReference>
<dbReference type="InterPro" id="IPR011598">
    <property type="entry name" value="bHLH_dom"/>
</dbReference>
<keyword evidence="2" id="KW-0805">Transcription regulation</keyword>
<evidence type="ECO:0000313" key="7">
    <source>
        <dbReference type="EMBL" id="KAF7146907.1"/>
    </source>
</evidence>
<dbReference type="SUPFAM" id="SSF47459">
    <property type="entry name" value="HLH, helix-loop-helix DNA-binding domain"/>
    <property type="match status" value="1"/>
</dbReference>
<dbReference type="Pfam" id="PF23133">
    <property type="entry name" value="DUF7050"/>
    <property type="match status" value="1"/>
</dbReference>
<feature type="region of interest" description="Disordered" evidence="5">
    <location>
        <begin position="175"/>
        <end position="204"/>
    </location>
</feature>
<feature type="compositionally biased region" description="Basic and acidic residues" evidence="5">
    <location>
        <begin position="452"/>
        <end position="466"/>
    </location>
</feature>
<feature type="domain" description="BHLH" evidence="6">
    <location>
        <begin position="367"/>
        <end position="429"/>
    </location>
</feature>
<dbReference type="Pfam" id="PF00010">
    <property type="entry name" value="HLH"/>
    <property type="match status" value="1"/>
</dbReference>
<dbReference type="Gene3D" id="4.10.280.10">
    <property type="entry name" value="Helix-loop-helix DNA-binding domain"/>
    <property type="match status" value="1"/>
</dbReference>
<accession>A0A834LR08</accession>
<evidence type="ECO:0000259" key="6">
    <source>
        <dbReference type="PROSITE" id="PS50888"/>
    </source>
</evidence>
<dbReference type="CDD" id="cd11393">
    <property type="entry name" value="bHLH_AtbHLH_like"/>
    <property type="match status" value="1"/>
</dbReference>
<feature type="compositionally biased region" description="Low complexity" evidence="5">
    <location>
        <begin position="283"/>
        <end position="300"/>
    </location>
</feature>
<dbReference type="AlphaFoldDB" id="A0A834LR08"/>
<dbReference type="Proteomes" id="UP000626092">
    <property type="component" value="Unassembled WGS sequence"/>
</dbReference>
<evidence type="ECO:0000313" key="8">
    <source>
        <dbReference type="Proteomes" id="UP000626092"/>
    </source>
</evidence>
<dbReference type="InterPro" id="IPR055477">
    <property type="entry name" value="DUF7049"/>
</dbReference>
<organism evidence="7 8">
    <name type="scientific">Rhododendron simsii</name>
    <name type="common">Sims's rhododendron</name>
    <dbReference type="NCBI Taxonomy" id="118357"/>
    <lineage>
        <taxon>Eukaryota</taxon>
        <taxon>Viridiplantae</taxon>
        <taxon>Streptophyta</taxon>
        <taxon>Embryophyta</taxon>
        <taxon>Tracheophyta</taxon>
        <taxon>Spermatophyta</taxon>
        <taxon>Magnoliopsida</taxon>
        <taxon>eudicotyledons</taxon>
        <taxon>Gunneridae</taxon>
        <taxon>Pentapetalae</taxon>
        <taxon>asterids</taxon>
        <taxon>Ericales</taxon>
        <taxon>Ericaceae</taxon>
        <taxon>Ericoideae</taxon>
        <taxon>Rhodoreae</taxon>
        <taxon>Rhododendron</taxon>
    </lineage>
</organism>
<feature type="region of interest" description="Disordered" evidence="5">
    <location>
        <begin position="216"/>
        <end position="238"/>
    </location>
</feature>
<dbReference type="Pfam" id="PF23132">
    <property type="entry name" value="DUF7049"/>
    <property type="match status" value="1"/>
</dbReference>
<evidence type="ECO:0000256" key="5">
    <source>
        <dbReference type="SAM" id="MobiDB-lite"/>
    </source>
</evidence>
<evidence type="ECO:0000256" key="3">
    <source>
        <dbReference type="ARBA" id="ARBA00023163"/>
    </source>
</evidence>
<dbReference type="InterPro" id="IPR055478">
    <property type="entry name" value="DUF7050"/>
</dbReference>
<feature type="region of interest" description="Disordered" evidence="5">
    <location>
        <begin position="283"/>
        <end position="303"/>
    </location>
</feature>
<evidence type="ECO:0000256" key="4">
    <source>
        <dbReference type="ARBA" id="ARBA00023242"/>
    </source>
</evidence>
<name>A0A834LR08_RHOSS</name>
<dbReference type="GO" id="GO:0046983">
    <property type="term" value="F:protein dimerization activity"/>
    <property type="evidence" value="ECO:0007669"/>
    <property type="project" value="InterPro"/>
</dbReference>
<keyword evidence="3" id="KW-0804">Transcription</keyword>
<evidence type="ECO:0000256" key="2">
    <source>
        <dbReference type="ARBA" id="ARBA00023015"/>
    </source>
</evidence>
<keyword evidence="8" id="KW-1185">Reference proteome</keyword>